<evidence type="ECO:0000259" key="1">
    <source>
        <dbReference type="Pfam" id="PF22548"/>
    </source>
</evidence>
<organism evidence="2 3">
    <name type="scientific">Cohnella soli</name>
    <dbReference type="NCBI Taxonomy" id="425005"/>
    <lineage>
        <taxon>Bacteria</taxon>
        <taxon>Bacillati</taxon>
        <taxon>Bacillota</taxon>
        <taxon>Bacilli</taxon>
        <taxon>Bacillales</taxon>
        <taxon>Paenibacillaceae</taxon>
        <taxon>Cohnella</taxon>
    </lineage>
</organism>
<dbReference type="Proteomes" id="UP001596113">
    <property type="component" value="Unassembled WGS sequence"/>
</dbReference>
<dbReference type="InterPro" id="IPR054347">
    <property type="entry name" value="TOTE_primase"/>
</dbReference>
<dbReference type="InterPro" id="IPR036388">
    <property type="entry name" value="WH-like_DNA-bd_sf"/>
</dbReference>
<evidence type="ECO:0000313" key="3">
    <source>
        <dbReference type="Proteomes" id="UP001596113"/>
    </source>
</evidence>
<proteinExistence type="predicted"/>
<accession>A0ABW0HKL4</accession>
<feature type="domain" description="TOTE conflict system primase" evidence="1">
    <location>
        <begin position="52"/>
        <end position="221"/>
    </location>
</feature>
<gene>
    <name evidence="2" type="ORF">ACFPOF_01975</name>
</gene>
<protein>
    <recommendedName>
        <fullName evidence="1">TOTE conflict system primase domain-containing protein</fullName>
    </recommendedName>
</protein>
<dbReference type="Pfam" id="PF22548">
    <property type="entry name" value="AEP-TOTE"/>
    <property type="match status" value="1"/>
</dbReference>
<name>A0ABW0HKL4_9BACL</name>
<sequence>MSKTKSTISKNAEQLKNNGEVKNKLHELYFIQRSHYLIQYKNYGYITYKQGKARRGEKVRGLQDYQMTCHLEGKYTVGTFSKYTTKFITFDVDFPSNKETAKWITYKVSHSLNSLGIEHHISFSGSKGWHIEVFFKDLIRIDHAKMFYNHILDVSEIRQYQDEGNKVEFRPTDKQGVKIPLGAHQDTGNYCGFCNVSDGLRVLGKDESEAYLLKINRIDSQRVLDIIGTEKDSIDKKALMQTEEAIGQYKPLPIYEQSEKYSIDYIKDAYINGLKVQGSRHSITFRICLYLKYHGLEADQSKAELYEWMEKQNPETYTTKLEDCFKDIDNIVRDVYEKDMGLAVSKRDLTVTYEEIKWIIDKCPEKNQKLIVYAMLIHSKRFATKIGVFYMKFKHIEEATGLDDNTVQRQVNKLISLGVIDAVERDRKQKGTYLRKPNKYRLNCFAESTNNEKSYKVDETQNDFTICLKYFFTEAQLKKLIPRRQFERLKVYT</sequence>
<dbReference type="Gene3D" id="1.10.10.10">
    <property type="entry name" value="Winged helix-like DNA-binding domain superfamily/Winged helix DNA-binding domain"/>
    <property type="match status" value="1"/>
</dbReference>
<evidence type="ECO:0000313" key="2">
    <source>
        <dbReference type="EMBL" id="MFC5401488.1"/>
    </source>
</evidence>
<comment type="caution">
    <text evidence="2">The sequence shown here is derived from an EMBL/GenBank/DDBJ whole genome shotgun (WGS) entry which is preliminary data.</text>
</comment>
<dbReference type="EMBL" id="JBHSMI010000003">
    <property type="protein sequence ID" value="MFC5401488.1"/>
    <property type="molecule type" value="Genomic_DNA"/>
</dbReference>
<keyword evidence="3" id="KW-1185">Reference proteome</keyword>
<dbReference type="RefSeq" id="WP_378129096.1">
    <property type="nucleotide sequence ID" value="NZ_JBHSMI010000003.1"/>
</dbReference>
<reference evidence="3" key="1">
    <citation type="journal article" date="2019" name="Int. J. Syst. Evol. Microbiol.">
        <title>The Global Catalogue of Microorganisms (GCM) 10K type strain sequencing project: providing services to taxonomists for standard genome sequencing and annotation.</title>
        <authorList>
            <consortium name="The Broad Institute Genomics Platform"/>
            <consortium name="The Broad Institute Genome Sequencing Center for Infectious Disease"/>
            <person name="Wu L."/>
            <person name="Ma J."/>
        </authorList>
    </citation>
    <scope>NUCLEOTIDE SEQUENCE [LARGE SCALE GENOMIC DNA]</scope>
    <source>
        <strain evidence="3">CGMCC 1.18575</strain>
    </source>
</reference>